<dbReference type="OrthoDB" id="5296002at2"/>
<organism evidence="1 2">
    <name type="scientific">Pseudidiomarina woesei</name>
    <dbReference type="NCBI Taxonomy" id="1381080"/>
    <lineage>
        <taxon>Bacteria</taxon>
        <taxon>Pseudomonadati</taxon>
        <taxon>Pseudomonadota</taxon>
        <taxon>Gammaproteobacteria</taxon>
        <taxon>Alteromonadales</taxon>
        <taxon>Idiomarinaceae</taxon>
        <taxon>Pseudidiomarina</taxon>
    </lineage>
</organism>
<keyword evidence="2" id="KW-1185">Reference proteome</keyword>
<dbReference type="Proteomes" id="UP000182598">
    <property type="component" value="Unassembled WGS sequence"/>
</dbReference>
<accession>A0A0K6H892</accession>
<dbReference type="EMBL" id="CYHB01000004">
    <property type="protein sequence ID" value="CUA87060.1"/>
    <property type="molecule type" value="Genomic_DNA"/>
</dbReference>
<protein>
    <recommendedName>
        <fullName evidence="3">MSHA biogenesis protein MshI</fullName>
    </recommendedName>
</protein>
<reference evidence="2" key="1">
    <citation type="submission" date="2015-08" db="EMBL/GenBank/DDBJ databases">
        <authorList>
            <person name="Varghese N."/>
        </authorList>
    </citation>
    <scope>NUCLEOTIDE SEQUENCE [LARGE SCALE GENOMIC DNA]</scope>
    <source>
        <strain evidence="2">DSM 27808</strain>
    </source>
</reference>
<dbReference type="RefSeq" id="WP_055439355.1">
    <property type="nucleotide sequence ID" value="NZ_CYHB01000004.1"/>
</dbReference>
<dbReference type="SUPFAM" id="SSF53067">
    <property type="entry name" value="Actin-like ATPase domain"/>
    <property type="match status" value="1"/>
</dbReference>
<dbReference type="InterPro" id="IPR043129">
    <property type="entry name" value="ATPase_NBD"/>
</dbReference>
<dbReference type="AlphaFoldDB" id="A0A0K6H892"/>
<sequence length="317" mass="34916">MIRLWRAKHNNRLVLTYALATNSVSLAIAEFASSDPAHPPALIVSDYAEVTAGNWAEVIQQLTSKYARYSKGNPAVVLVLAPSLYQSVQLERPNLPPEEVSQALRYNLRDLVSLQPGDIIADYYDLPVQMPGQDKLNAIVADRKVLEPVLAVLHDISDNIVGIISEEQAIAPLFQQVTEASVVAYQHGQEPALLQVYLNGQMQVNRVVRNLEQLSKLTADEIDLGGASPLSVEVQRSADYFERQLRQRPVSNVVLAVGVKHRAGVQKQLSEDLGLEASWFDYPEWAQELGAGDYSDFPVLGAILLTQALREAKQVAA</sequence>
<gene>
    <name evidence="1" type="ORF">Ga0061064_1705</name>
</gene>
<evidence type="ECO:0000313" key="2">
    <source>
        <dbReference type="Proteomes" id="UP000182598"/>
    </source>
</evidence>
<name>A0A0K6H892_9GAMM</name>
<proteinExistence type="predicted"/>
<evidence type="ECO:0008006" key="3">
    <source>
        <dbReference type="Google" id="ProtNLM"/>
    </source>
</evidence>
<evidence type="ECO:0000313" key="1">
    <source>
        <dbReference type="EMBL" id="CUA87060.1"/>
    </source>
</evidence>